<proteinExistence type="predicted"/>
<keyword evidence="3" id="KW-1185">Reference proteome</keyword>
<dbReference type="EMBL" id="AGVY01000192">
    <property type="protein sequence ID" value="EHN02730.1"/>
    <property type="molecule type" value="Genomic_DNA"/>
</dbReference>
<feature type="compositionally biased region" description="Basic and acidic residues" evidence="1">
    <location>
        <begin position="75"/>
        <end position="89"/>
    </location>
</feature>
<dbReference type="AlphaFoldDB" id="H0GTV7"/>
<protein>
    <submittedName>
        <fullName evidence="2">Gip2p</fullName>
    </submittedName>
</protein>
<feature type="compositionally biased region" description="Basic and acidic residues" evidence="1">
    <location>
        <begin position="10"/>
        <end position="34"/>
    </location>
</feature>
<feature type="region of interest" description="Disordered" evidence="1">
    <location>
        <begin position="74"/>
        <end position="120"/>
    </location>
</feature>
<comment type="caution">
    <text evidence="2">The sequence shown here is derived from an EMBL/GenBank/DDBJ whole genome shotgun (WGS) entry which is preliminary data.</text>
</comment>
<gene>
    <name evidence="2" type="ORF">VIN7_6702</name>
</gene>
<name>H0GTV7_SACCK</name>
<evidence type="ECO:0000313" key="2">
    <source>
        <dbReference type="EMBL" id="EHN02730.1"/>
    </source>
</evidence>
<organism evidence="2 3">
    <name type="scientific">Saccharomyces cerevisiae x Saccharomyces kudriavzevii (strain VIN7)</name>
    <name type="common">Yeast</name>
    <dbReference type="NCBI Taxonomy" id="1095631"/>
    <lineage>
        <taxon>Eukaryota</taxon>
        <taxon>Fungi</taxon>
        <taxon>Dikarya</taxon>
        <taxon>Ascomycota</taxon>
        <taxon>Saccharomycotina</taxon>
        <taxon>Saccharomycetes</taxon>
        <taxon>Saccharomycetales</taxon>
        <taxon>Saccharomycetaceae</taxon>
        <taxon>Saccharomyces</taxon>
    </lineage>
</organism>
<accession>H0GTV7</accession>
<evidence type="ECO:0000256" key="1">
    <source>
        <dbReference type="SAM" id="MobiDB-lite"/>
    </source>
</evidence>
<dbReference type="HOGENOM" id="CLU_2050985_0_0_1"/>
<dbReference type="Proteomes" id="UP000009009">
    <property type="component" value="Unassembled WGS sequence"/>
</dbReference>
<feature type="region of interest" description="Disordered" evidence="1">
    <location>
        <begin position="1"/>
        <end position="34"/>
    </location>
</feature>
<evidence type="ECO:0000313" key="3">
    <source>
        <dbReference type="Proteomes" id="UP000009009"/>
    </source>
</evidence>
<sequence length="120" mass="13817">MYIKAGQKPRQSEKKDERSGRSKNKHLPELETDFKDRVVSSNLYKKEPNRNTEETLNSLKFLHKPQRVTQMRANRFPEEEVQRNTDLNKRISPAGNNENVENGATGSEVALPIIAPEESR</sequence>
<reference evidence="2 3" key="1">
    <citation type="journal article" date="2012" name="FEMS Yeast Res.">
        <title>The genome sequence of the wine yeast VIN7 reveals an allotriploid hybrid genome with Saccharomyces cerevisiae and Saccharomyces kudriavzevii origins.</title>
        <authorList>
            <person name="Borneman A.R."/>
            <person name="Desany B.A."/>
            <person name="Riches D."/>
            <person name="Affourtit J.P."/>
            <person name="Forgan A.H."/>
            <person name="Pretorius I.S."/>
            <person name="Egholm M."/>
            <person name="Chambers P.J."/>
        </authorList>
    </citation>
    <scope>NUCLEOTIDE SEQUENCE [LARGE SCALE GENOMIC DNA]</scope>
    <source>
        <strain evidence="2 3">VIN7</strain>
    </source>
</reference>
<feature type="compositionally biased region" description="Polar residues" evidence="1">
    <location>
        <begin position="94"/>
        <end position="105"/>
    </location>
</feature>